<evidence type="ECO:0000256" key="2">
    <source>
        <dbReference type="ARBA" id="ARBA00022692"/>
    </source>
</evidence>
<sequence>MWRNIASNFLSIAVVLLVVVVGVLAWGQRQYVGPGPLAEAICYKVPSGAKLWQVAEGLEEKGAVTSAYIFKVGADYEGRASGLKAGSYLIQPGTPMQEIMGIVAGSGRSTCGTEINYRIGVAATDVLVRELDAVTNRYVEKVKFDPAADAVPQDYLDIAEDADTRIRITLAEGVTSWQVVEALKRAEFLAGEVKEVPAEGYLMPDSYEIKRGASRAELLADMEERQRATIERLWAERAGDLPYDTPEAGLVMASIVEKETGVPEERPVVASVFVNRLRQGMKLQTDPTVIYGLTGGKSVLGRGLRQSELKKDNPYNTYVIEGLPPTPIANPGEDSIRAALNPAQSDYLFFVADGTGGHVFAKTLDEHNRNVAKWREIEAQKSDGG</sequence>
<dbReference type="Proteomes" id="UP001652503">
    <property type="component" value="Unassembled WGS sequence"/>
</dbReference>
<keyword evidence="5 7" id="KW-0456">Lyase</keyword>
<accession>A0ABT2Z0L4</accession>
<evidence type="ECO:0000256" key="7">
    <source>
        <dbReference type="HAMAP-Rule" id="MF_02065"/>
    </source>
</evidence>
<gene>
    <name evidence="7 8" type="primary">mltG</name>
    <name evidence="8" type="ORF">OE647_07705</name>
</gene>
<comment type="caution">
    <text evidence="8">The sequence shown here is derived from an EMBL/GenBank/DDBJ whole genome shotgun (WGS) entry which is preliminary data.</text>
</comment>
<dbReference type="InterPro" id="IPR003770">
    <property type="entry name" value="MLTG-like"/>
</dbReference>
<dbReference type="PANTHER" id="PTHR30518">
    <property type="entry name" value="ENDOLYTIC MUREIN TRANSGLYCOSYLASE"/>
    <property type="match status" value="1"/>
</dbReference>
<dbReference type="NCBIfam" id="TIGR00247">
    <property type="entry name" value="endolytic transglycosylase MltG"/>
    <property type="match status" value="1"/>
</dbReference>
<proteinExistence type="inferred from homology"/>
<evidence type="ECO:0000256" key="1">
    <source>
        <dbReference type="ARBA" id="ARBA00022475"/>
    </source>
</evidence>
<dbReference type="EMBL" id="JAOWLA010000006">
    <property type="protein sequence ID" value="MCV2864620.1"/>
    <property type="molecule type" value="Genomic_DNA"/>
</dbReference>
<organism evidence="8 9">
    <name type="scientific">Albidovulum sediminicola</name>
    <dbReference type="NCBI Taxonomy" id="2984331"/>
    <lineage>
        <taxon>Bacteria</taxon>
        <taxon>Pseudomonadati</taxon>
        <taxon>Pseudomonadota</taxon>
        <taxon>Alphaproteobacteria</taxon>
        <taxon>Rhodobacterales</taxon>
        <taxon>Paracoccaceae</taxon>
        <taxon>Albidovulum</taxon>
    </lineage>
</organism>
<dbReference type="CDD" id="cd08010">
    <property type="entry name" value="MltG_like"/>
    <property type="match status" value="1"/>
</dbReference>
<comment type="catalytic activity">
    <reaction evidence="7">
        <text>a peptidoglycan chain = a peptidoglycan chain with N-acetyl-1,6-anhydromuramyl-[peptide] at the reducing end + a peptidoglycan chain with N-acetylglucosamine at the non-reducing end.</text>
        <dbReference type="EC" id="4.2.2.29"/>
    </reaction>
</comment>
<keyword evidence="9" id="KW-1185">Reference proteome</keyword>
<keyword evidence="7" id="KW-0997">Cell inner membrane</keyword>
<reference evidence="8 9" key="1">
    <citation type="submission" date="2022-10" db="EMBL/GenBank/DDBJ databases">
        <title>Defluviimonas sp. nov., isolated from ocean surface water.</title>
        <authorList>
            <person name="He W."/>
            <person name="Wang L."/>
            <person name="Zhang D.-F."/>
        </authorList>
    </citation>
    <scope>NUCLEOTIDE SEQUENCE [LARGE SCALE GENOMIC DNA]</scope>
    <source>
        <strain evidence="8 9">WL0075</strain>
    </source>
</reference>
<evidence type="ECO:0000256" key="3">
    <source>
        <dbReference type="ARBA" id="ARBA00022989"/>
    </source>
</evidence>
<keyword evidence="3 7" id="KW-1133">Transmembrane helix</keyword>
<feature type="site" description="Important for catalytic activity" evidence="7">
    <location>
        <position position="259"/>
    </location>
</feature>
<name>A0ABT2Z0L4_9RHOB</name>
<dbReference type="PANTHER" id="PTHR30518:SF2">
    <property type="entry name" value="ENDOLYTIC MUREIN TRANSGLYCOSYLASE"/>
    <property type="match status" value="1"/>
</dbReference>
<evidence type="ECO:0000256" key="6">
    <source>
        <dbReference type="ARBA" id="ARBA00023316"/>
    </source>
</evidence>
<evidence type="ECO:0000256" key="4">
    <source>
        <dbReference type="ARBA" id="ARBA00023136"/>
    </source>
</evidence>
<dbReference type="RefSeq" id="WP_263721137.1">
    <property type="nucleotide sequence ID" value="NZ_JAOWLA010000006.1"/>
</dbReference>
<dbReference type="Gene3D" id="3.30.160.60">
    <property type="entry name" value="Classic Zinc Finger"/>
    <property type="match status" value="1"/>
</dbReference>
<keyword evidence="2 7" id="KW-0812">Transmembrane</keyword>
<comment type="similarity">
    <text evidence="7">Belongs to the transglycosylase MltG family.</text>
</comment>
<keyword evidence="4 7" id="KW-0472">Membrane</keyword>
<evidence type="ECO:0000256" key="5">
    <source>
        <dbReference type="ARBA" id="ARBA00023239"/>
    </source>
</evidence>
<dbReference type="EC" id="4.2.2.29" evidence="7"/>
<dbReference type="Gene3D" id="3.30.1490.480">
    <property type="entry name" value="Endolytic murein transglycosylase"/>
    <property type="match status" value="1"/>
</dbReference>
<dbReference type="Pfam" id="PF02618">
    <property type="entry name" value="YceG"/>
    <property type="match status" value="1"/>
</dbReference>
<protein>
    <recommendedName>
        <fullName evidence="7">Endolytic murein transglycosylase</fullName>
        <ecNumber evidence="7">4.2.2.29</ecNumber>
    </recommendedName>
    <alternativeName>
        <fullName evidence="7">Peptidoglycan lytic transglycosylase</fullName>
    </alternativeName>
    <alternativeName>
        <fullName evidence="7">Peptidoglycan polymerization terminase</fullName>
    </alternativeName>
</protein>
<evidence type="ECO:0000313" key="8">
    <source>
        <dbReference type="EMBL" id="MCV2864620.1"/>
    </source>
</evidence>
<comment type="function">
    <text evidence="7">Functions as a peptidoglycan terminase that cleaves nascent peptidoglycan strands endolytically to terminate their elongation.</text>
</comment>
<keyword evidence="6 7" id="KW-0961">Cell wall biogenesis/degradation</keyword>
<dbReference type="HAMAP" id="MF_02065">
    <property type="entry name" value="MltG"/>
    <property type="match status" value="1"/>
</dbReference>
<keyword evidence="1 7" id="KW-1003">Cell membrane</keyword>
<evidence type="ECO:0000313" key="9">
    <source>
        <dbReference type="Proteomes" id="UP001652503"/>
    </source>
</evidence>